<sequence length="53" mass="6309">MSIQSIWRKDENRSNLEEQEIRRKRSPKSKFSPLTHFIEQVACRAHVQNSQAI</sequence>
<dbReference type="EMBL" id="GBRH01235118">
    <property type="protein sequence ID" value="JAD62777.1"/>
    <property type="molecule type" value="Transcribed_RNA"/>
</dbReference>
<proteinExistence type="predicted"/>
<accession>A0A0A9BU27</accession>
<protein>
    <submittedName>
        <fullName evidence="2">Uncharacterized protein</fullName>
    </submittedName>
</protein>
<name>A0A0A9BU27_ARUDO</name>
<organism evidence="2">
    <name type="scientific">Arundo donax</name>
    <name type="common">Giant reed</name>
    <name type="synonym">Donax arundinaceus</name>
    <dbReference type="NCBI Taxonomy" id="35708"/>
    <lineage>
        <taxon>Eukaryota</taxon>
        <taxon>Viridiplantae</taxon>
        <taxon>Streptophyta</taxon>
        <taxon>Embryophyta</taxon>
        <taxon>Tracheophyta</taxon>
        <taxon>Spermatophyta</taxon>
        <taxon>Magnoliopsida</taxon>
        <taxon>Liliopsida</taxon>
        <taxon>Poales</taxon>
        <taxon>Poaceae</taxon>
        <taxon>PACMAD clade</taxon>
        <taxon>Arundinoideae</taxon>
        <taxon>Arundineae</taxon>
        <taxon>Arundo</taxon>
    </lineage>
</organism>
<feature type="compositionally biased region" description="Basic and acidic residues" evidence="1">
    <location>
        <begin position="7"/>
        <end position="21"/>
    </location>
</feature>
<reference evidence="2" key="1">
    <citation type="submission" date="2014-09" db="EMBL/GenBank/DDBJ databases">
        <authorList>
            <person name="Magalhaes I.L.F."/>
            <person name="Oliveira U."/>
            <person name="Santos F.R."/>
            <person name="Vidigal T.H.D.A."/>
            <person name="Brescovit A.D."/>
            <person name="Santos A.J."/>
        </authorList>
    </citation>
    <scope>NUCLEOTIDE SEQUENCE</scope>
    <source>
        <tissue evidence="2">Shoot tissue taken approximately 20 cm above the soil surface</tissue>
    </source>
</reference>
<evidence type="ECO:0000256" key="1">
    <source>
        <dbReference type="SAM" id="MobiDB-lite"/>
    </source>
</evidence>
<reference evidence="2" key="2">
    <citation type="journal article" date="2015" name="Data Brief">
        <title>Shoot transcriptome of the giant reed, Arundo donax.</title>
        <authorList>
            <person name="Barrero R.A."/>
            <person name="Guerrero F.D."/>
            <person name="Moolhuijzen P."/>
            <person name="Goolsby J.A."/>
            <person name="Tidwell J."/>
            <person name="Bellgard S.E."/>
            <person name="Bellgard M.I."/>
        </authorList>
    </citation>
    <scope>NUCLEOTIDE SEQUENCE</scope>
    <source>
        <tissue evidence="2">Shoot tissue taken approximately 20 cm above the soil surface</tissue>
    </source>
</reference>
<feature type="region of interest" description="Disordered" evidence="1">
    <location>
        <begin position="1"/>
        <end position="29"/>
    </location>
</feature>
<dbReference type="AlphaFoldDB" id="A0A0A9BU27"/>
<evidence type="ECO:0000313" key="2">
    <source>
        <dbReference type="EMBL" id="JAD62777.1"/>
    </source>
</evidence>